<dbReference type="SMART" id="SM00360">
    <property type="entry name" value="RRM"/>
    <property type="match status" value="1"/>
</dbReference>
<name>A0AB34IDH1_PRYPA</name>
<dbReference type="CDD" id="cd00590">
    <property type="entry name" value="RRM_SF"/>
    <property type="match status" value="1"/>
</dbReference>
<accession>A0AB34IDH1</accession>
<sequence>MGRDIETQSEYVLLVQNISDKTRRSDLEYEFDKAGPVRYIARIRDDETLIEFKHRKDAAWAYRNLDRLELDGSTLRVHWAEKADFEDFGWEWFE</sequence>
<proteinExistence type="predicted"/>
<dbReference type="PROSITE" id="PS50102">
    <property type="entry name" value="RRM"/>
    <property type="match status" value="1"/>
</dbReference>
<protein>
    <recommendedName>
        <fullName evidence="2">RRM domain-containing protein</fullName>
    </recommendedName>
</protein>
<evidence type="ECO:0000313" key="3">
    <source>
        <dbReference type="EMBL" id="KAL1495453.1"/>
    </source>
</evidence>
<dbReference type="EMBL" id="JBGBPQ010000032">
    <property type="protein sequence ID" value="KAL1495453.1"/>
    <property type="molecule type" value="Genomic_DNA"/>
</dbReference>
<dbReference type="InterPro" id="IPR035979">
    <property type="entry name" value="RBD_domain_sf"/>
</dbReference>
<organism evidence="3 4">
    <name type="scientific">Prymnesium parvum</name>
    <name type="common">Toxic golden alga</name>
    <dbReference type="NCBI Taxonomy" id="97485"/>
    <lineage>
        <taxon>Eukaryota</taxon>
        <taxon>Haptista</taxon>
        <taxon>Haptophyta</taxon>
        <taxon>Prymnesiophyceae</taxon>
        <taxon>Prymnesiales</taxon>
        <taxon>Prymnesiaceae</taxon>
        <taxon>Prymnesium</taxon>
    </lineage>
</organism>
<reference evidence="3 4" key="1">
    <citation type="journal article" date="2024" name="Science">
        <title>Giant polyketide synthase enzymes in the biosynthesis of giant marine polyether toxins.</title>
        <authorList>
            <person name="Fallon T.R."/>
            <person name="Shende V.V."/>
            <person name="Wierzbicki I.H."/>
            <person name="Pendleton A.L."/>
            <person name="Watervoot N.F."/>
            <person name="Auber R.P."/>
            <person name="Gonzalez D.J."/>
            <person name="Wisecaver J.H."/>
            <person name="Moore B.S."/>
        </authorList>
    </citation>
    <scope>NUCLEOTIDE SEQUENCE [LARGE SCALE GENOMIC DNA]</scope>
    <source>
        <strain evidence="3 4">12B1</strain>
    </source>
</reference>
<keyword evidence="1" id="KW-0694">RNA-binding</keyword>
<dbReference type="InterPro" id="IPR000504">
    <property type="entry name" value="RRM_dom"/>
</dbReference>
<dbReference type="Proteomes" id="UP001515480">
    <property type="component" value="Unassembled WGS sequence"/>
</dbReference>
<feature type="domain" description="RRM" evidence="2">
    <location>
        <begin position="11"/>
        <end position="82"/>
    </location>
</feature>
<gene>
    <name evidence="3" type="ORF">AB1Y20_016821</name>
</gene>
<dbReference type="AlphaFoldDB" id="A0AB34IDH1"/>
<evidence type="ECO:0000313" key="4">
    <source>
        <dbReference type="Proteomes" id="UP001515480"/>
    </source>
</evidence>
<evidence type="ECO:0000256" key="1">
    <source>
        <dbReference type="PROSITE-ProRule" id="PRU00176"/>
    </source>
</evidence>
<dbReference type="Gene3D" id="3.30.70.330">
    <property type="match status" value="1"/>
</dbReference>
<dbReference type="Pfam" id="PF00076">
    <property type="entry name" value="RRM_1"/>
    <property type="match status" value="1"/>
</dbReference>
<keyword evidence="4" id="KW-1185">Reference proteome</keyword>
<dbReference type="InterPro" id="IPR012677">
    <property type="entry name" value="Nucleotide-bd_a/b_plait_sf"/>
</dbReference>
<dbReference type="GO" id="GO:0003723">
    <property type="term" value="F:RNA binding"/>
    <property type="evidence" value="ECO:0007669"/>
    <property type="project" value="UniProtKB-UniRule"/>
</dbReference>
<dbReference type="SUPFAM" id="SSF54928">
    <property type="entry name" value="RNA-binding domain, RBD"/>
    <property type="match status" value="1"/>
</dbReference>
<comment type="caution">
    <text evidence="3">The sequence shown here is derived from an EMBL/GenBank/DDBJ whole genome shotgun (WGS) entry which is preliminary data.</text>
</comment>
<evidence type="ECO:0000259" key="2">
    <source>
        <dbReference type="PROSITE" id="PS50102"/>
    </source>
</evidence>